<dbReference type="EC" id="2.1.1.222" evidence="5"/>
<feature type="binding site" evidence="5">
    <location>
        <position position="41"/>
    </location>
    <ligand>
        <name>S-adenosyl-L-methionine</name>
        <dbReference type="ChEBI" id="CHEBI:59789"/>
    </ligand>
</feature>
<keyword evidence="4 5" id="KW-0949">S-adenosyl-L-methionine</keyword>
<accession>A0ABV3S6B2</accession>
<dbReference type="PANTHER" id="PTHR43464">
    <property type="entry name" value="METHYLTRANSFERASE"/>
    <property type="match status" value="1"/>
</dbReference>
<dbReference type="InterPro" id="IPR010233">
    <property type="entry name" value="UbiG_MeTrfase"/>
</dbReference>
<feature type="binding site" evidence="5">
    <location>
        <position position="135"/>
    </location>
    <ligand>
        <name>S-adenosyl-L-methionine</name>
        <dbReference type="ChEBI" id="CHEBI:59789"/>
    </ligand>
</feature>
<comment type="catalytic activity">
    <reaction evidence="5">
        <text>a 3-(all-trans-polyprenyl)benzene-1,2-diol + S-adenosyl-L-methionine = a 2-methoxy-6-(all-trans-polyprenyl)phenol + S-adenosyl-L-homocysteine + H(+)</text>
        <dbReference type="Rhea" id="RHEA:31411"/>
        <dbReference type="Rhea" id="RHEA-COMP:9550"/>
        <dbReference type="Rhea" id="RHEA-COMP:9551"/>
        <dbReference type="ChEBI" id="CHEBI:15378"/>
        <dbReference type="ChEBI" id="CHEBI:57856"/>
        <dbReference type="ChEBI" id="CHEBI:59789"/>
        <dbReference type="ChEBI" id="CHEBI:62729"/>
        <dbReference type="ChEBI" id="CHEBI:62731"/>
        <dbReference type="EC" id="2.1.1.222"/>
    </reaction>
</comment>
<dbReference type="RefSeq" id="WP_367966144.1">
    <property type="nucleotide sequence ID" value="NZ_JBAKFI010000003.1"/>
</dbReference>
<dbReference type="CDD" id="cd02440">
    <property type="entry name" value="AdoMet_MTases"/>
    <property type="match status" value="1"/>
</dbReference>
<name>A0ABV3S6B2_9GAMM</name>
<dbReference type="Pfam" id="PF13489">
    <property type="entry name" value="Methyltransf_23"/>
    <property type="match status" value="1"/>
</dbReference>
<gene>
    <name evidence="5 6" type="primary">ubiG</name>
    <name evidence="6" type="ORF">V6X64_01465</name>
</gene>
<comment type="function">
    <text evidence="5">O-methyltransferase that catalyzes the 2 O-methylation steps in the ubiquinone biosynthetic pathway.</text>
</comment>
<dbReference type="GO" id="GO:0061542">
    <property type="term" value="F:3-demethylubiquinol 3-O-methyltransferase activity"/>
    <property type="evidence" value="ECO:0007669"/>
    <property type="project" value="UniProtKB-EC"/>
</dbReference>
<evidence type="ECO:0000256" key="5">
    <source>
        <dbReference type="HAMAP-Rule" id="MF_00472"/>
    </source>
</evidence>
<dbReference type="PANTHER" id="PTHR43464:SF19">
    <property type="entry name" value="UBIQUINONE BIOSYNTHESIS O-METHYLTRANSFERASE, MITOCHONDRIAL"/>
    <property type="match status" value="1"/>
</dbReference>
<feature type="binding site" evidence="5">
    <location>
        <position position="71"/>
    </location>
    <ligand>
        <name>S-adenosyl-L-methionine</name>
        <dbReference type="ChEBI" id="CHEBI:59789"/>
    </ligand>
</feature>
<keyword evidence="1 5" id="KW-0489">Methyltransferase</keyword>
<dbReference type="GO" id="GO:0032259">
    <property type="term" value="P:methylation"/>
    <property type="evidence" value="ECO:0007669"/>
    <property type="project" value="UniProtKB-KW"/>
</dbReference>
<keyword evidence="2 5" id="KW-0808">Transferase</keyword>
<evidence type="ECO:0000313" key="6">
    <source>
        <dbReference type="EMBL" id="MEX0385663.1"/>
    </source>
</evidence>
<evidence type="ECO:0000256" key="3">
    <source>
        <dbReference type="ARBA" id="ARBA00022688"/>
    </source>
</evidence>
<dbReference type="SUPFAM" id="SSF53335">
    <property type="entry name" value="S-adenosyl-L-methionine-dependent methyltransferases"/>
    <property type="match status" value="1"/>
</dbReference>
<evidence type="ECO:0000256" key="1">
    <source>
        <dbReference type="ARBA" id="ARBA00022603"/>
    </source>
</evidence>
<comment type="caution">
    <text evidence="6">The sequence shown here is derived from an EMBL/GenBank/DDBJ whole genome shotgun (WGS) entry which is preliminary data.</text>
</comment>
<evidence type="ECO:0000256" key="2">
    <source>
        <dbReference type="ARBA" id="ARBA00022679"/>
    </source>
</evidence>
<dbReference type="GO" id="GO:0102208">
    <property type="term" value="F:2-polyprenyl-6-hydroxyphenol methylase activity"/>
    <property type="evidence" value="ECO:0007669"/>
    <property type="project" value="UniProtKB-EC"/>
</dbReference>
<evidence type="ECO:0000313" key="7">
    <source>
        <dbReference type="Proteomes" id="UP001556653"/>
    </source>
</evidence>
<evidence type="ECO:0000256" key="4">
    <source>
        <dbReference type="ARBA" id="ARBA00022691"/>
    </source>
</evidence>
<dbReference type="EC" id="2.1.1.64" evidence="5"/>
<dbReference type="NCBIfam" id="TIGR01983">
    <property type="entry name" value="UbiG"/>
    <property type="match status" value="1"/>
</dbReference>
<dbReference type="InterPro" id="IPR029063">
    <property type="entry name" value="SAM-dependent_MTases_sf"/>
</dbReference>
<proteinExistence type="inferred from homology"/>
<sequence>MKHSPSESTDPREMAHYDRLAATWWDPDGPFWPLHGLNRFRVQYLRTRLIEHFHLDDGHQPLEGLSILDIGCGGGILSESMARLGARVTGIDPVARNIAIAEDHAEASGLVIDYRCETVEAHEAPSGGYDAVLNMEVVEHVEGLPGFLHACARQLRPGGVMFVATINRTPLAGLTAIFAAEYILRWLPRGTHQYRKLRRPAEVRGPLADSGLEVVHQTGVAVSPITRRFRYTRSLTVNYMMTAVKSAA</sequence>
<comment type="pathway">
    <text evidence="5">Cofactor biosynthesis; ubiquinone biosynthesis.</text>
</comment>
<reference evidence="6 7" key="1">
    <citation type="submission" date="2024-02" db="EMBL/GenBank/DDBJ databases">
        <title>New especies of Spiribacter isolated from saline water.</title>
        <authorList>
            <person name="Leon M.J."/>
            <person name="De La Haba R."/>
            <person name="Sanchez-Porro C."/>
            <person name="Ventosa A."/>
        </authorList>
    </citation>
    <scope>NUCLEOTIDE SEQUENCE [LARGE SCALE GENOMIC DNA]</scope>
    <source>
        <strain evidence="7">ag22IC4-227</strain>
    </source>
</reference>
<protein>
    <recommendedName>
        <fullName evidence="5">Ubiquinone biosynthesis O-methyltransferase</fullName>
    </recommendedName>
    <alternativeName>
        <fullName evidence="5">2-polyprenyl-6-hydroxyphenol methylase</fullName>
        <ecNumber evidence="5">2.1.1.222</ecNumber>
    </alternativeName>
    <alternativeName>
        <fullName evidence="5">3-demethylubiquinone 3-O-methyltransferase</fullName>
        <ecNumber evidence="5">2.1.1.64</ecNumber>
    </alternativeName>
</protein>
<dbReference type="EMBL" id="JBAKFJ010000001">
    <property type="protein sequence ID" value="MEX0385663.1"/>
    <property type="molecule type" value="Genomic_DNA"/>
</dbReference>
<keyword evidence="3 5" id="KW-0831">Ubiquinone biosynthesis</keyword>
<dbReference type="HAMAP" id="MF_00472">
    <property type="entry name" value="UbiG"/>
    <property type="match status" value="1"/>
</dbReference>
<dbReference type="Proteomes" id="UP001556653">
    <property type="component" value="Unassembled WGS sequence"/>
</dbReference>
<comment type="similarity">
    <text evidence="5">Belongs to the methyltransferase superfamily. UbiG/COQ3 family.</text>
</comment>
<dbReference type="Gene3D" id="3.40.50.150">
    <property type="entry name" value="Vaccinia Virus protein VP39"/>
    <property type="match status" value="1"/>
</dbReference>
<keyword evidence="7" id="KW-1185">Reference proteome</keyword>
<comment type="catalytic activity">
    <reaction evidence="5">
        <text>a 3-demethylubiquinol + S-adenosyl-L-methionine = a ubiquinol + S-adenosyl-L-homocysteine + H(+)</text>
        <dbReference type="Rhea" id="RHEA:44380"/>
        <dbReference type="Rhea" id="RHEA-COMP:9566"/>
        <dbReference type="Rhea" id="RHEA-COMP:10914"/>
        <dbReference type="ChEBI" id="CHEBI:15378"/>
        <dbReference type="ChEBI" id="CHEBI:17976"/>
        <dbReference type="ChEBI" id="CHEBI:57856"/>
        <dbReference type="ChEBI" id="CHEBI:59789"/>
        <dbReference type="ChEBI" id="CHEBI:84422"/>
        <dbReference type="EC" id="2.1.1.64"/>
    </reaction>
</comment>
<organism evidence="6 7">
    <name type="scientific">Spiribacter onubensis</name>
    <dbReference type="NCBI Taxonomy" id="3122420"/>
    <lineage>
        <taxon>Bacteria</taxon>
        <taxon>Pseudomonadati</taxon>
        <taxon>Pseudomonadota</taxon>
        <taxon>Gammaproteobacteria</taxon>
        <taxon>Chromatiales</taxon>
        <taxon>Ectothiorhodospiraceae</taxon>
        <taxon>Spiribacter</taxon>
    </lineage>
</organism>
<feature type="binding site" evidence="5">
    <location>
        <position position="92"/>
    </location>
    <ligand>
        <name>S-adenosyl-L-methionine</name>
        <dbReference type="ChEBI" id="CHEBI:59789"/>
    </ligand>
</feature>